<comment type="caution">
    <text evidence="2">The sequence shown here is derived from an EMBL/GenBank/DDBJ whole genome shotgun (WGS) entry which is preliminary data.</text>
</comment>
<keyword evidence="1" id="KW-1133">Transmembrane helix</keyword>
<reference evidence="2" key="2">
    <citation type="submission" date="2019-10" db="EMBL/GenBank/DDBJ databases">
        <authorList>
            <consortium name="NCBI Pathogen Detection Project"/>
        </authorList>
    </citation>
    <scope>NUCLEOTIDE SEQUENCE</scope>
    <source>
        <strain evidence="2">AZ00058701</strain>
    </source>
</reference>
<gene>
    <name evidence="2" type="ORF">JBJ86_11950</name>
</gene>
<keyword evidence="1" id="KW-0472">Membrane</keyword>
<feature type="transmembrane region" description="Helical" evidence="1">
    <location>
        <begin position="112"/>
        <end position="133"/>
    </location>
</feature>
<feature type="transmembrane region" description="Helical" evidence="1">
    <location>
        <begin position="88"/>
        <end position="106"/>
    </location>
</feature>
<protein>
    <submittedName>
        <fullName evidence="2">Uncharacterized protein</fullName>
    </submittedName>
</protein>
<sequence length="368" mass="41219">MQFCQMSKEIKKNLQNNNSAFVYLRSTGLATNSLSSILQYMTRIIVLTESAGIALGILGVLFSVIGFVSSTIARILDPTASKLSRVMSAGILIAAAAGAIPLIYLGTLFPAMWVYLGIGIMGFGILNSSYYLYSDVRKESALINQYKDNPEQYVESIKEKRQAKYEKLLNTRLDDKQARVLLVFKLYQLDKKLAFAKQEGPARLYDIVCHRKHTRSLERFIDLGTSLTSLIVGVSGLFWGIAAWPIGPILLGISLAVFSVSLSKSAIQFYRKVNKNNALLKEVLSNDRYVSLIDANLDNPYDIEEMGTVEKTQEKVCTHELSQESALSKDQEHKEHYTKLFQPVNKTALRPNDEETDELSCKPVLLQR</sequence>
<dbReference type="Proteomes" id="UP000866496">
    <property type="component" value="Unassembled WGS sequence"/>
</dbReference>
<reference evidence="2" key="1">
    <citation type="journal article" date="2018" name="Genome Biol.">
        <title>SKESA: strategic k-mer extension for scrupulous assemblies.</title>
        <authorList>
            <person name="Souvorov A."/>
            <person name="Agarwala R."/>
            <person name="Lipman D.J."/>
        </authorList>
    </citation>
    <scope>NUCLEOTIDE SEQUENCE</scope>
    <source>
        <strain evidence="2">AZ00058701</strain>
    </source>
</reference>
<evidence type="ECO:0000313" key="3">
    <source>
        <dbReference type="Proteomes" id="UP000866496"/>
    </source>
</evidence>
<organism evidence="2 3">
    <name type="scientific">Legionella pneumophila</name>
    <dbReference type="NCBI Taxonomy" id="446"/>
    <lineage>
        <taxon>Bacteria</taxon>
        <taxon>Pseudomonadati</taxon>
        <taxon>Pseudomonadota</taxon>
        <taxon>Gammaproteobacteria</taxon>
        <taxon>Legionellales</taxon>
        <taxon>Legionellaceae</taxon>
        <taxon>Legionella</taxon>
    </lineage>
</organism>
<proteinExistence type="predicted"/>
<evidence type="ECO:0000313" key="2">
    <source>
        <dbReference type="EMBL" id="HAU1880949.1"/>
    </source>
</evidence>
<keyword evidence="1" id="KW-0812">Transmembrane</keyword>
<accession>A0AAN5PJD4</accession>
<feature type="transmembrane region" description="Helical" evidence="1">
    <location>
        <begin position="248"/>
        <end position="267"/>
    </location>
</feature>
<name>A0AAN5PJD4_LEGPN</name>
<feature type="transmembrane region" description="Helical" evidence="1">
    <location>
        <begin position="220"/>
        <end position="242"/>
    </location>
</feature>
<feature type="transmembrane region" description="Helical" evidence="1">
    <location>
        <begin position="53"/>
        <end position="76"/>
    </location>
</feature>
<dbReference type="AlphaFoldDB" id="A0AAN5PJD4"/>
<evidence type="ECO:0000256" key="1">
    <source>
        <dbReference type="SAM" id="Phobius"/>
    </source>
</evidence>
<feature type="transmembrane region" description="Helical" evidence="1">
    <location>
        <begin position="21"/>
        <end position="41"/>
    </location>
</feature>
<dbReference type="EMBL" id="DACWHX010000014">
    <property type="protein sequence ID" value="HAU1880949.1"/>
    <property type="molecule type" value="Genomic_DNA"/>
</dbReference>